<sequence>MKTIQAAINLGVLALFAVILLPDAFGQAGRSAGQDRVLTTGDGWPIHITYYESSKGKEAPVVILLPGADGEKSMTRKAWDSVAKVLQKRDFAVVTADLRKHGDSMPPTDGKPNPRLARVSPQDYALMVTQDLEAIKAFLVEEHQKEKLNIRKLGIGASGSSAIVAAAFAANDWLKKPWNDAPVAAAKTPRGQDVRAILMLSPAVSAGRISSMAPMKVVADETKGVAIHVYYNSADKAEKSAAEKLFRLVEIRGAEDKPESPRYKLEVPAAEQYSGDALLDGKLADGRPLKPQMEQLVTDFFEKFVKQRTDPWKTRTSRLQ</sequence>
<dbReference type="KEGG" id="fmr:Fuma_03955"/>
<organism evidence="1 2">
    <name type="scientific">Fuerstiella marisgermanici</name>
    <dbReference type="NCBI Taxonomy" id="1891926"/>
    <lineage>
        <taxon>Bacteria</taxon>
        <taxon>Pseudomonadati</taxon>
        <taxon>Planctomycetota</taxon>
        <taxon>Planctomycetia</taxon>
        <taxon>Planctomycetales</taxon>
        <taxon>Planctomycetaceae</taxon>
        <taxon>Fuerstiella</taxon>
    </lineage>
</organism>
<dbReference type="InterPro" id="IPR029058">
    <property type="entry name" value="AB_hydrolase_fold"/>
</dbReference>
<evidence type="ECO:0000313" key="1">
    <source>
        <dbReference type="EMBL" id="APZ94327.1"/>
    </source>
</evidence>
<keyword evidence="2" id="KW-1185">Reference proteome</keyword>
<dbReference type="Proteomes" id="UP000187735">
    <property type="component" value="Chromosome"/>
</dbReference>
<protein>
    <submittedName>
        <fullName evidence="1">Alpha/beta hydrolase family protein</fullName>
    </submittedName>
</protein>
<keyword evidence="1" id="KW-0378">Hydrolase</keyword>
<dbReference type="Gene3D" id="3.40.50.1820">
    <property type="entry name" value="alpha/beta hydrolase"/>
    <property type="match status" value="1"/>
</dbReference>
<dbReference type="RefSeq" id="WP_077025648.1">
    <property type="nucleotide sequence ID" value="NZ_CP017641.1"/>
</dbReference>
<gene>
    <name evidence="1" type="ORF">Fuma_03955</name>
</gene>
<dbReference type="AlphaFoldDB" id="A0A1P8WJU5"/>
<proteinExistence type="predicted"/>
<dbReference type="EMBL" id="CP017641">
    <property type="protein sequence ID" value="APZ94327.1"/>
    <property type="molecule type" value="Genomic_DNA"/>
</dbReference>
<dbReference type="GO" id="GO:0016787">
    <property type="term" value="F:hydrolase activity"/>
    <property type="evidence" value="ECO:0007669"/>
    <property type="project" value="UniProtKB-KW"/>
</dbReference>
<dbReference type="STRING" id="1891926.Fuma_03955"/>
<accession>A0A1P8WJU5</accession>
<evidence type="ECO:0000313" key="2">
    <source>
        <dbReference type="Proteomes" id="UP000187735"/>
    </source>
</evidence>
<dbReference type="SUPFAM" id="SSF53474">
    <property type="entry name" value="alpha/beta-Hydrolases"/>
    <property type="match status" value="1"/>
</dbReference>
<reference evidence="1 2" key="1">
    <citation type="journal article" date="2016" name="Front. Microbiol.">
        <title>Fuerstia marisgermanicae gen. nov., sp. nov., an Unusual Member of the Phylum Planctomycetes from the German Wadden Sea.</title>
        <authorList>
            <person name="Kohn T."/>
            <person name="Heuer A."/>
            <person name="Jogler M."/>
            <person name="Vollmers J."/>
            <person name="Boedeker C."/>
            <person name="Bunk B."/>
            <person name="Rast P."/>
            <person name="Borchert D."/>
            <person name="Glockner I."/>
            <person name="Freese H.M."/>
            <person name="Klenk H.P."/>
            <person name="Overmann J."/>
            <person name="Kaster A.K."/>
            <person name="Rohde M."/>
            <person name="Wiegand S."/>
            <person name="Jogler C."/>
        </authorList>
    </citation>
    <scope>NUCLEOTIDE SEQUENCE [LARGE SCALE GENOMIC DNA]</scope>
    <source>
        <strain evidence="1 2">NH11</strain>
    </source>
</reference>
<dbReference type="OrthoDB" id="282214at2"/>
<name>A0A1P8WJU5_9PLAN</name>